<protein>
    <submittedName>
        <fullName evidence="3">Universal stress protein</fullName>
    </submittedName>
</protein>
<dbReference type="InterPro" id="IPR006016">
    <property type="entry name" value="UspA"/>
</dbReference>
<gene>
    <name evidence="3" type="ORF">P3F81_00455</name>
</gene>
<dbReference type="PANTHER" id="PTHR46268">
    <property type="entry name" value="STRESS RESPONSE PROTEIN NHAX"/>
    <property type="match status" value="1"/>
</dbReference>
<dbReference type="CDD" id="cd00293">
    <property type="entry name" value="USP-like"/>
    <property type="match status" value="1"/>
</dbReference>
<dbReference type="Proteomes" id="UP001243623">
    <property type="component" value="Chromosome"/>
</dbReference>
<dbReference type="InterPro" id="IPR014729">
    <property type="entry name" value="Rossmann-like_a/b/a_fold"/>
</dbReference>
<name>A0A9Y2AIN2_9FIRM</name>
<evidence type="ECO:0000259" key="2">
    <source>
        <dbReference type="Pfam" id="PF00582"/>
    </source>
</evidence>
<dbReference type="RefSeq" id="WP_309320519.1">
    <property type="nucleotide sequence ID" value="NZ_CP120678.1"/>
</dbReference>
<dbReference type="PRINTS" id="PR01438">
    <property type="entry name" value="UNVRSLSTRESS"/>
</dbReference>
<dbReference type="SUPFAM" id="SSF52402">
    <property type="entry name" value="Adenine nucleotide alpha hydrolases-like"/>
    <property type="match status" value="1"/>
</dbReference>
<dbReference type="Pfam" id="PF00582">
    <property type="entry name" value="Usp"/>
    <property type="match status" value="1"/>
</dbReference>
<dbReference type="InterPro" id="IPR006015">
    <property type="entry name" value="Universal_stress_UspA"/>
</dbReference>
<sequence>MKEMKRILVPVDGSNSACKAVDYAFCLAAKSGAEIDFLYIANVNAAVGGYRLANNTCFPQEVLDSVFKVGEAVLDRIFSRMPEGIKAKRKVVGGIPTSAILEYAEENKADMIIVGSRGLSMVKGALLGSVSQHLVEYASCPVMVVKENNKMD</sequence>
<accession>A0A9Y2AIN2</accession>
<evidence type="ECO:0000256" key="1">
    <source>
        <dbReference type="ARBA" id="ARBA00008791"/>
    </source>
</evidence>
<comment type="similarity">
    <text evidence="1">Belongs to the universal stress protein A family.</text>
</comment>
<dbReference type="AlphaFoldDB" id="A0A9Y2AIN2"/>
<organism evidence="3 4">
    <name type="scientific">Selenobaculum gibii</name>
    <dbReference type="NCBI Taxonomy" id="3054208"/>
    <lineage>
        <taxon>Bacteria</taxon>
        <taxon>Bacillati</taxon>
        <taxon>Bacillota</taxon>
        <taxon>Negativicutes</taxon>
        <taxon>Selenomonadales</taxon>
        <taxon>Selenomonadaceae</taxon>
        <taxon>Selenobaculum</taxon>
    </lineage>
</organism>
<reference evidence="3" key="1">
    <citation type="submission" date="2023-03" db="EMBL/GenBank/DDBJ databases">
        <title>Selenobaculum gbiensis gen. nov. sp. nov., a new bacterium isolated from the gut microbiota of IBD patient.</title>
        <authorList>
            <person name="Yeo S."/>
            <person name="Park H."/>
            <person name="Huh C.S."/>
        </authorList>
    </citation>
    <scope>NUCLEOTIDE SEQUENCE</scope>
    <source>
        <strain evidence="3">ICN-92133</strain>
    </source>
</reference>
<dbReference type="Gene3D" id="3.40.50.620">
    <property type="entry name" value="HUPs"/>
    <property type="match status" value="1"/>
</dbReference>
<evidence type="ECO:0000313" key="3">
    <source>
        <dbReference type="EMBL" id="WIW70829.1"/>
    </source>
</evidence>
<dbReference type="KEGG" id="sgbi:P3F81_00455"/>
<keyword evidence="4" id="KW-1185">Reference proteome</keyword>
<proteinExistence type="inferred from homology"/>
<dbReference type="PANTHER" id="PTHR46268:SF6">
    <property type="entry name" value="UNIVERSAL STRESS PROTEIN UP12"/>
    <property type="match status" value="1"/>
</dbReference>
<feature type="domain" description="UspA" evidence="2">
    <location>
        <begin position="4"/>
        <end position="146"/>
    </location>
</feature>
<evidence type="ECO:0000313" key="4">
    <source>
        <dbReference type="Proteomes" id="UP001243623"/>
    </source>
</evidence>
<dbReference type="EMBL" id="CP120678">
    <property type="protein sequence ID" value="WIW70829.1"/>
    <property type="molecule type" value="Genomic_DNA"/>
</dbReference>